<organism evidence="11">
    <name type="scientific">viral metagenome</name>
    <dbReference type="NCBI Taxonomy" id="1070528"/>
    <lineage>
        <taxon>unclassified sequences</taxon>
        <taxon>metagenomes</taxon>
        <taxon>organismal metagenomes</taxon>
    </lineage>
</organism>
<dbReference type="GO" id="GO:0003677">
    <property type="term" value="F:DNA binding"/>
    <property type="evidence" value="ECO:0007669"/>
    <property type="project" value="InterPro"/>
</dbReference>
<evidence type="ECO:0000256" key="8">
    <source>
        <dbReference type="ARBA" id="ARBA00023204"/>
    </source>
</evidence>
<dbReference type="Gene3D" id="1.10.150.20">
    <property type="entry name" value="5' to 3' exonuclease, C-terminal subdomain"/>
    <property type="match status" value="1"/>
</dbReference>
<keyword evidence="5" id="KW-0235">DNA replication</keyword>
<protein>
    <recommendedName>
        <fullName evidence="1">DNA-directed DNA polymerase</fullName>
        <ecNumber evidence="1">2.7.7.7</ecNumber>
    </recommendedName>
</protein>
<evidence type="ECO:0000256" key="5">
    <source>
        <dbReference type="ARBA" id="ARBA00022705"/>
    </source>
</evidence>
<evidence type="ECO:0000256" key="3">
    <source>
        <dbReference type="ARBA" id="ARBA00022679"/>
    </source>
</evidence>
<dbReference type="GO" id="GO:0005634">
    <property type="term" value="C:nucleus"/>
    <property type="evidence" value="ECO:0007669"/>
    <property type="project" value="TreeGrafter"/>
</dbReference>
<dbReference type="InterPro" id="IPR028207">
    <property type="entry name" value="DNA_pol_B_palm_palm"/>
</dbReference>
<evidence type="ECO:0000313" key="11">
    <source>
        <dbReference type="EMBL" id="QHT76967.1"/>
    </source>
</evidence>
<dbReference type="InterPro" id="IPR029398">
    <property type="entry name" value="PolB_thumb"/>
</dbReference>
<dbReference type="SUPFAM" id="SSF81301">
    <property type="entry name" value="Nucleotidyltransferase"/>
    <property type="match status" value="1"/>
</dbReference>
<dbReference type="SMART" id="SM00483">
    <property type="entry name" value="POLXc"/>
    <property type="match status" value="1"/>
</dbReference>
<dbReference type="InterPro" id="IPR010996">
    <property type="entry name" value="HHH_MUS81"/>
</dbReference>
<dbReference type="Gene3D" id="3.30.460.10">
    <property type="entry name" value="Beta Polymerase, domain 2"/>
    <property type="match status" value="1"/>
</dbReference>
<dbReference type="PANTHER" id="PTHR11276">
    <property type="entry name" value="DNA POLYMERASE TYPE-X FAMILY MEMBER"/>
    <property type="match status" value="1"/>
</dbReference>
<dbReference type="GO" id="GO:0006303">
    <property type="term" value="P:double-strand break repair via nonhomologous end joining"/>
    <property type="evidence" value="ECO:0007669"/>
    <property type="project" value="TreeGrafter"/>
</dbReference>
<dbReference type="InterPro" id="IPR022312">
    <property type="entry name" value="DNA_pol_X"/>
</dbReference>
<dbReference type="PRINTS" id="PR00869">
    <property type="entry name" value="DNAPOLX"/>
</dbReference>
<dbReference type="GO" id="GO:0003887">
    <property type="term" value="F:DNA-directed DNA polymerase activity"/>
    <property type="evidence" value="ECO:0007669"/>
    <property type="project" value="UniProtKB-KW"/>
</dbReference>
<evidence type="ECO:0000259" key="10">
    <source>
        <dbReference type="SMART" id="SM00483"/>
    </source>
</evidence>
<dbReference type="CDD" id="cd00141">
    <property type="entry name" value="NT_POLXc"/>
    <property type="match status" value="1"/>
</dbReference>
<comment type="catalytic activity">
    <reaction evidence="9">
        <text>DNA(n) + a 2'-deoxyribonucleoside 5'-triphosphate = DNA(n+1) + diphosphate</text>
        <dbReference type="Rhea" id="RHEA:22508"/>
        <dbReference type="Rhea" id="RHEA-COMP:17339"/>
        <dbReference type="Rhea" id="RHEA-COMP:17340"/>
        <dbReference type="ChEBI" id="CHEBI:33019"/>
        <dbReference type="ChEBI" id="CHEBI:61560"/>
        <dbReference type="ChEBI" id="CHEBI:173112"/>
        <dbReference type="EC" id="2.7.7.7"/>
    </reaction>
</comment>
<evidence type="ECO:0000256" key="7">
    <source>
        <dbReference type="ARBA" id="ARBA00022932"/>
    </source>
</evidence>
<evidence type="ECO:0000256" key="1">
    <source>
        <dbReference type="ARBA" id="ARBA00012417"/>
    </source>
</evidence>
<keyword evidence="4" id="KW-0548">Nucleotidyltransferase</keyword>
<evidence type="ECO:0000256" key="4">
    <source>
        <dbReference type="ARBA" id="ARBA00022695"/>
    </source>
</evidence>
<accession>A0A6C0H989</accession>
<dbReference type="Pfam" id="PF14716">
    <property type="entry name" value="HHH_8"/>
    <property type="match status" value="1"/>
</dbReference>
<dbReference type="EC" id="2.7.7.7" evidence="1"/>
<dbReference type="InterPro" id="IPR018944">
    <property type="entry name" value="DNA_pol_lambd_fingers_domain"/>
</dbReference>
<dbReference type="SUPFAM" id="SSF47802">
    <property type="entry name" value="DNA polymerase beta, N-terminal domain-like"/>
    <property type="match status" value="1"/>
</dbReference>
<dbReference type="InterPro" id="IPR027421">
    <property type="entry name" value="DNA_pol_lamdba_lyase_dom_sf"/>
</dbReference>
<feature type="domain" description="DNA-directed DNA polymerase X" evidence="10">
    <location>
        <begin position="1"/>
        <end position="333"/>
    </location>
</feature>
<dbReference type="PRINTS" id="PR00870">
    <property type="entry name" value="DNAPOLXBETA"/>
</dbReference>
<dbReference type="InterPro" id="IPR002008">
    <property type="entry name" value="DNA_pol_X_beta-like"/>
</dbReference>
<dbReference type="Pfam" id="PF10391">
    <property type="entry name" value="DNA_pol_lambd_f"/>
    <property type="match status" value="1"/>
</dbReference>
<dbReference type="Pfam" id="PF14792">
    <property type="entry name" value="DNA_pol_B_palm"/>
    <property type="match status" value="1"/>
</dbReference>
<evidence type="ECO:0000256" key="6">
    <source>
        <dbReference type="ARBA" id="ARBA00022763"/>
    </source>
</evidence>
<dbReference type="PANTHER" id="PTHR11276:SF28">
    <property type="entry name" value="DNA POLYMERASE LAMBDA"/>
    <property type="match status" value="1"/>
</dbReference>
<dbReference type="Gene3D" id="1.10.150.110">
    <property type="entry name" value="DNA polymerase beta, N-terminal domain-like"/>
    <property type="match status" value="1"/>
</dbReference>
<keyword evidence="2" id="KW-0237">DNA synthesis</keyword>
<proteinExistence type="predicted"/>
<keyword evidence="7" id="KW-0239">DNA-directed DNA polymerase</keyword>
<keyword evidence="3" id="KW-0808">Transferase</keyword>
<reference evidence="11" key="1">
    <citation type="journal article" date="2020" name="Nature">
        <title>Giant virus diversity and host interactions through global metagenomics.</title>
        <authorList>
            <person name="Schulz F."/>
            <person name="Roux S."/>
            <person name="Paez-Espino D."/>
            <person name="Jungbluth S."/>
            <person name="Walsh D.A."/>
            <person name="Denef V.J."/>
            <person name="McMahon K.D."/>
            <person name="Konstantinidis K.T."/>
            <person name="Eloe-Fadrosh E.A."/>
            <person name="Kyrpides N.C."/>
            <person name="Woyke T."/>
        </authorList>
    </citation>
    <scope>NUCLEOTIDE SEQUENCE</scope>
    <source>
        <strain evidence="11">GVMAG-M-3300023179-82</strain>
    </source>
</reference>
<dbReference type="InterPro" id="IPR037160">
    <property type="entry name" value="DNA_Pol_thumb_sf"/>
</dbReference>
<dbReference type="AlphaFoldDB" id="A0A6C0H989"/>
<dbReference type="Pfam" id="PF14791">
    <property type="entry name" value="DNA_pol_B_thumb"/>
    <property type="match status" value="1"/>
</dbReference>
<dbReference type="InterPro" id="IPR002054">
    <property type="entry name" value="DNA-dir_DNA_pol_X"/>
</dbReference>
<dbReference type="InterPro" id="IPR043519">
    <property type="entry name" value="NT_sf"/>
</dbReference>
<evidence type="ECO:0000256" key="9">
    <source>
        <dbReference type="ARBA" id="ARBA00049244"/>
    </source>
</evidence>
<evidence type="ECO:0000256" key="2">
    <source>
        <dbReference type="ARBA" id="ARBA00022634"/>
    </source>
</evidence>
<name>A0A6C0H989_9ZZZZ</name>
<sequence>MLNKIIIDKFTMLLYNISKINQKDFYRYKNIKNALNIIKKLPYNINLTNVEELYNITGIGKGTINRIIEILKTGDLEELNIYSQYEDKLFNKLIKIIGIGKNKALELINYGITSISDLKKQIKENKIKVSRIILLGLKYYNKCVGSIPRNEITEIKKMIDYIIIEINKYYKLNNDNKYIFEICGSYRRNQETSGDIDILISKKNETINHNHLINFVTILKLPIKLNNNKPFIIDDITNQNFKTKYMGFCKFKDNYIRRVDIRFVPWDSYYTALLYFTGSANTNKIMRMKAKKMGYLLSEYSLVHNNNNNKYIINSEKDIFDILNLEYIEPKYR</sequence>
<dbReference type="EMBL" id="MN739910">
    <property type="protein sequence ID" value="QHT76967.1"/>
    <property type="molecule type" value="Genomic_DNA"/>
</dbReference>
<dbReference type="Gene3D" id="3.30.210.10">
    <property type="entry name" value="DNA polymerase, thumb domain"/>
    <property type="match status" value="1"/>
</dbReference>
<keyword evidence="8" id="KW-0234">DNA repair</keyword>
<keyword evidence="6" id="KW-0227">DNA damage</keyword>
<dbReference type="SUPFAM" id="SSF81585">
    <property type="entry name" value="PsbU/PolX domain-like"/>
    <property type="match status" value="1"/>
</dbReference>